<protein>
    <submittedName>
        <fullName evidence="2">Uncharacterized protein</fullName>
    </submittedName>
</protein>
<name>A0A846MRK1_9BACT</name>
<dbReference type="RefSeq" id="WP_262886445.1">
    <property type="nucleotide sequence ID" value="NZ_JAASRN010000002.1"/>
</dbReference>
<dbReference type="AlphaFoldDB" id="A0A846MRK1"/>
<reference evidence="2 3" key="1">
    <citation type="submission" date="2020-03" db="EMBL/GenBank/DDBJ databases">
        <title>Genomic Encyclopedia of Type Strains, Phase IV (KMG-IV): sequencing the most valuable type-strain genomes for metagenomic binning, comparative biology and taxonomic classification.</title>
        <authorList>
            <person name="Goeker M."/>
        </authorList>
    </citation>
    <scope>NUCLEOTIDE SEQUENCE [LARGE SCALE GENOMIC DNA]</scope>
    <source>
        <strain evidence="2 3">DSM 5718</strain>
    </source>
</reference>
<dbReference type="Proteomes" id="UP000537126">
    <property type="component" value="Unassembled WGS sequence"/>
</dbReference>
<dbReference type="EMBL" id="JAASRN010000002">
    <property type="protein sequence ID" value="NIK73887.1"/>
    <property type="molecule type" value="Genomic_DNA"/>
</dbReference>
<keyword evidence="3" id="KW-1185">Reference proteome</keyword>
<accession>A0A846MRK1</accession>
<organism evidence="2 3">
    <name type="scientific">Thermonema lapsum</name>
    <dbReference type="NCBI Taxonomy" id="28195"/>
    <lineage>
        <taxon>Bacteria</taxon>
        <taxon>Pseudomonadati</taxon>
        <taxon>Bacteroidota</taxon>
        <taxon>Cytophagia</taxon>
        <taxon>Cytophagales</taxon>
        <taxon>Thermonemataceae</taxon>
        <taxon>Thermonema</taxon>
    </lineage>
</organism>
<feature type="region of interest" description="Disordered" evidence="1">
    <location>
        <begin position="1"/>
        <end position="43"/>
    </location>
</feature>
<comment type="caution">
    <text evidence="2">The sequence shown here is derived from an EMBL/GenBank/DDBJ whole genome shotgun (WGS) entry which is preliminary data.</text>
</comment>
<sequence>MRTAKHKAHHSFRSPGGAPASLNAPTTAATQNQTPLAVLQAAP</sequence>
<evidence type="ECO:0000313" key="2">
    <source>
        <dbReference type="EMBL" id="NIK73887.1"/>
    </source>
</evidence>
<evidence type="ECO:0000256" key="1">
    <source>
        <dbReference type="SAM" id="MobiDB-lite"/>
    </source>
</evidence>
<feature type="compositionally biased region" description="Basic residues" evidence="1">
    <location>
        <begin position="1"/>
        <end position="12"/>
    </location>
</feature>
<gene>
    <name evidence="2" type="ORF">FHS56_001400</name>
</gene>
<feature type="compositionally biased region" description="Low complexity" evidence="1">
    <location>
        <begin position="22"/>
        <end position="37"/>
    </location>
</feature>
<evidence type="ECO:0000313" key="3">
    <source>
        <dbReference type="Proteomes" id="UP000537126"/>
    </source>
</evidence>
<proteinExistence type="predicted"/>